<protein>
    <recommendedName>
        <fullName evidence="4">Glycosyl hydrolase family 98 putative carbohydrate-binding module domain-containing protein</fullName>
    </recommendedName>
</protein>
<dbReference type="Proteomes" id="UP001596417">
    <property type="component" value="Unassembled WGS sequence"/>
</dbReference>
<name>A0ABD5YPB5_9EURY</name>
<feature type="compositionally biased region" description="Low complexity" evidence="1">
    <location>
        <begin position="49"/>
        <end position="62"/>
    </location>
</feature>
<dbReference type="PROSITE" id="PS51318">
    <property type="entry name" value="TAT"/>
    <property type="match status" value="1"/>
</dbReference>
<evidence type="ECO:0000313" key="3">
    <source>
        <dbReference type="Proteomes" id="UP001596417"/>
    </source>
</evidence>
<proteinExistence type="predicted"/>
<evidence type="ECO:0008006" key="4">
    <source>
        <dbReference type="Google" id="ProtNLM"/>
    </source>
</evidence>
<keyword evidence="3" id="KW-1185">Reference proteome</keyword>
<feature type="region of interest" description="Disordered" evidence="1">
    <location>
        <begin position="34"/>
        <end position="77"/>
    </location>
</feature>
<reference evidence="2 3" key="1">
    <citation type="journal article" date="2019" name="Int. J. Syst. Evol. Microbiol.">
        <title>The Global Catalogue of Microorganisms (GCM) 10K type strain sequencing project: providing services to taxonomists for standard genome sequencing and annotation.</title>
        <authorList>
            <consortium name="The Broad Institute Genomics Platform"/>
            <consortium name="The Broad Institute Genome Sequencing Center for Infectious Disease"/>
            <person name="Wu L."/>
            <person name="Ma J."/>
        </authorList>
    </citation>
    <scope>NUCLEOTIDE SEQUENCE [LARGE SCALE GENOMIC DNA]</scope>
    <source>
        <strain evidence="2 3">RDMS1</strain>
    </source>
</reference>
<accession>A0ABD5YPB5</accession>
<gene>
    <name evidence="2" type="ORF">ACFQL7_08220</name>
</gene>
<dbReference type="AlphaFoldDB" id="A0ABD5YPB5"/>
<comment type="caution">
    <text evidence="2">The sequence shown here is derived from an EMBL/GenBank/DDBJ whole genome shotgun (WGS) entry which is preliminary data.</text>
</comment>
<feature type="compositionally biased region" description="Polar residues" evidence="1">
    <location>
        <begin position="36"/>
        <end position="48"/>
    </location>
</feature>
<evidence type="ECO:0000313" key="2">
    <source>
        <dbReference type="EMBL" id="MFC7189844.1"/>
    </source>
</evidence>
<dbReference type="PROSITE" id="PS51257">
    <property type="entry name" value="PROKAR_LIPOPROTEIN"/>
    <property type="match status" value="1"/>
</dbReference>
<dbReference type="EMBL" id="JBHTAX010000001">
    <property type="protein sequence ID" value="MFC7189844.1"/>
    <property type="molecule type" value="Genomic_DNA"/>
</dbReference>
<organism evidence="2 3">
    <name type="scientific">Halocatena marina</name>
    <dbReference type="NCBI Taxonomy" id="2934937"/>
    <lineage>
        <taxon>Archaea</taxon>
        <taxon>Methanobacteriati</taxon>
        <taxon>Methanobacteriota</taxon>
        <taxon>Stenosarchaea group</taxon>
        <taxon>Halobacteria</taxon>
        <taxon>Halobacteriales</taxon>
        <taxon>Natronomonadaceae</taxon>
        <taxon>Halocatena</taxon>
    </lineage>
</organism>
<feature type="region of interest" description="Disordered" evidence="1">
    <location>
        <begin position="186"/>
        <end position="207"/>
    </location>
</feature>
<sequence>MSKRRLTRRHLLTSTTFTLLGGLAGCIEVPVDESVSAPSEPTSKSSGNTPSTPTETWTEPATPNQPTEEKEEDRINDVDFVNKKKSSGGYVDFDLQVGANTWMEDVDPPEDEAGEPYFAVTINDTLVARTDVVPFRKEGSFPIPIKRAALDRFDAGTLEVRVLLFDEDSHSDDLYDTWSGTIEYAPANQLNGDRPAERSSLASHDTK</sequence>
<dbReference type="InterPro" id="IPR006311">
    <property type="entry name" value="TAT_signal"/>
</dbReference>
<evidence type="ECO:0000256" key="1">
    <source>
        <dbReference type="SAM" id="MobiDB-lite"/>
    </source>
</evidence>
<dbReference type="RefSeq" id="WP_390205264.1">
    <property type="nucleotide sequence ID" value="NZ_JBHTAX010000001.1"/>
</dbReference>